<dbReference type="STRING" id="343874.GCA_000805695_01625"/>
<proteinExistence type="predicted"/>
<dbReference type="RefSeq" id="WP_260392430.1">
    <property type="nucleotide sequence ID" value="NZ_UFXS01000001.1"/>
</dbReference>
<evidence type="ECO:0000313" key="2">
    <source>
        <dbReference type="Proteomes" id="UP000254737"/>
    </source>
</evidence>
<dbReference type="AlphaFoldDB" id="A0A376G6W2"/>
<name>A0A376G6W2_9FLAO</name>
<dbReference type="EMBL" id="UFXS01000001">
    <property type="protein sequence ID" value="STD55761.1"/>
    <property type="molecule type" value="Genomic_DNA"/>
</dbReference>
<sequence>MKKELQTLGPKKSTIDKILSFSKSLSNVKIQKMSSKNTIHLN</sequence>
<accession>A0A376G6W2</accession>
<reference evidence="1 2" key="1">
    <citation type="submission" date="2018-06" db="EMBL/GenBank/DDBJ databases">
        <authorList>
            <consortium name="Pathogen Informatics"/>
            <person name="Doyle S."/>
        </authorList>
    </citation>
    <scope>NUCLEOTIDE SEQUENCE [LARGE SCALE GENOMIC DNA]</scope>
    <source>
        <strain evidence="1 2">NCTC13456</strain>
    </source>
</reference>
<gene>
    <name evidence="1" type="ORF">NCTC13456_01741</name>
</gene>
<dbReference type="Proteomes" id="UP000254737">
    <property type="component" value="Unassembled WGS sequence"/>
</dbReference>
<protein>
    <submittedName>
        <fullName evidence="1">Uncharacterized protein</fullName>
    </submittedName>
</protein>
<organism evidence="1 2">
    <name type="scientific">Empedobacter falsenii</name>
    <dbReference type="NCBI Taxonomy" id="343874"/>
    <lineage>
        <taxon>Bacteria</taxon>
        <taxon>Pseudomonadati</taxon>
        <taxon>Bacteroidota</taxon>
        <taxon>Flavobacteriia</taxon>
        <taxon>Flavobacteriales</taxon>
        <taxon>Weeksellaceae</taxon>
        <taxon>Empedobacter</taxon>
    </lineage>
</organism>
<evidence type="ECO:0000313" key="1">
    <source>
        <dbReference type="EMBL" id="STD55761.1"/>
    </source>
</evidence>